<dbReference type="InterPro" id="IPR000620">
    <property type="entry name" value="EamA_dom"/>
</dbReference>
<name>A0A2S5JIH0_9RHOB</name>
<sequence>MAAVGLGFCGILIVARPFGAQSVPIGLIAALGCAVAFALTAIATKRLTRVASVGCILFWLALMQSLLGLAFAGIDGRIALPHGKVALWVLVMGLAGLMAHFSLTKALSLAPATIVTPMDFLRLPVIALIGALLYAEPLDPWVLLGGAVILTANWINLRA</sequence>
<dbReference type="Proteomes" id="UP000239736">
    <property type="component" value="Unassembled WGS sequence"/>
</dbReference>
<keyword evidence="1" id="KW-0472">Membrane</keyword>
<protein>
    <submittedName>
        <fullName evidence="3">EamA-like transporter family protein</fullName>
    </submittedName>
</protein>
<feature type="transmembrane region" description="Helical" evidence="1">
    <location>
        <begin position="119"/>
        <end position="135"/>
    </location>
</feature>
<organism evidence="3 4">
    <name type="scientific">Albidovulum inexpectatum</name>
    <dbReference type="NCBI Taxonomy" id="196587"/>
    <lineage>
        <taxon>Bacteria</taxon>
        <taxon>Pseudomonadati</taxon>
        <taxon>Pseudomonadota</taxon>
        <taxon>Alphaproteobacteria</taxon>
        <taxon>Rhodobacterales</taxon>
        <taxon>Paracoccaceae</taxon>
        <taxon>Albidovulum</taxon>
    </lineage>
</organism>
<dbReference type="InterPro" id="IPR037185">
    <property type="entry name" value="EmrE-like"/>
</dbReference>
<keyword evidence="1" id="KW-1133">Transmembrane helix</keyword>
<dbReference type="Pfam" id="PF00892">
    <property type="entry name" value="EamA"/>
    <property type="match status" value="1"/>
</dbReference>
<feature type="domain" description="EamA" evidence="2">
    <location>
        <begin position="25"/>
        <end position="154"/>
    </location>
</feature>
<dbReference type="GO" id="GO:0016020">
    <property type="term" value="C:membrane"/>
    <property type="evidence" value="ECO:0007669"/>
    <property type="project" value="InterPro"/>
</dbReference>
<accession>A0A2S5JIH0</accession>
<feature type="transmembrane region" description="Helical" evidence="1">
    <location>
        <begin position="86"/>
        <end position="107"/>
    </location>
</feature>
<dbReference type="AlphaFoldDB" id="A0A2S5JIH0"/>
<feature type="transmembrane region" description="Helical" evidence="1">
    <location>
        <begin position="56"/>
        <end position="74"/>
    </location>
</feature>
<proteinExistence type="predicted"/>
<evidence type="ECO:0000259" key="2">
    <source>
        <dbReference type="Pfam" id="PF00892"/>
    </source>
</evidence>
<comment type="caution">
    <text evidence="3">The sequence shown here is derived from an EMBL/GenBank/DDBJ whole genome shotgun (WGS) entry which is preliminary data.</text>
</comment>
<feature type="transmembrane region" description="Helical" evidence="1">
    <location>
        <begin position="141"/>
        <end position="157"/>
    </location>
</feature>
<evidence type="ECO:0000313" key="4">
    <source>
        <dbReference type="Proteomes" id="UP000239736"/>
    </source>
</evidence>
<evidence type="ECO:0000313" key="3">
    <source>
        <dbReference type="EMBL" id="PPB81242.1"/>
    </source>
</evidence>
<dbReference type="EMBL" id="PRDS01000003">
    <property type="protein sequence ID" value="PPB81242.1"/>
    <property type="molecule type" value="Genomic_DNA"/>
</dbReference>
<evidence type="ECO:0000256" key="1">
    <source>
        <dbReference type="SAM" id="Phobius"/>
    </source>
</evidence>
<keyword evidence="4" id="KW-1185">Reference proteome</keyword>
<feature type="transmembrane region" description="Helical" evidence="1">
    <location>
        <begin position="27"/>
        <end position="44"/>
    </location>
</feature>
<keyword evidence="1" id="KW-0812">Transmembrane</keyword>
<gene>
    <name evidence="3" type="ORF">LV82_01288</name>
</gene>
<dbReference type="SUPFAM" id="SSF103481">
    <property type="entry name" value="Multidrug resistance efflux transporter EmrE"/>
    <property type="match status" value="1"/>
</dbReference>
<reference evidence="3 4" key="1">
    <citation type="submission" date="2018-01" db="EMBL/GenBank/DDBJ databases">
        <title>Genomic Encyclopedia of Archaeal and Bacterial Type Strains, Phase II (KMG-II): from individual species to whole genera.</title>
        <authorList>
            <person name="Goeker M."/>
        </authorList>
    </citation>
    <scope>NUCLEOTIDE SEQUENCE [LARGE SCALE GENOMIC DNA]</scope>
    <source>
        <strain evidence="3 4">DSM 12048</strain>
    </source>
</reference>